<comment type="caution">
    <text evidence="2">The sequence shown here is derived from an EMBL/GenBank/DDBJ whole genome shotgun (WGS) entry which is preliminary data.</text>
</comment>
<dbReference type="Pfam" id="PF00550">
    <property type="entry name" value="PP-binding"/>
    <property type="match status" value="1"/>
</dbReference>
<dbReference type="EMBL" id="PKUS01000001">
    <property type="protein sequence ID" value="PLW70596.1"/>
    <property type="molecule type" value="Genomic_DNA"/>
</dbReference>
<gene>
    <name evidence="2" type="ORF">C0039_00230</name>
</gene>
<dbReference type="Proteomes" id="UP000235005">
    <property type="component" value="Unassembled WGS sequence"/>
</dbReference>
<dbReference type="InterPro" id="IPR009081">
    <property type="entry name" value="PP-bd_ACP"/>
</dbReference>
<name>A0A2N5X7X5_9GAMM</name>
<sequence>MTAIVANLKEFMKDTLGIDADEIALDEPLFSSGIVDSFSLVSLLSFIEGEFRIQIAPTEVTIDNFDSFDRILKYLDGKSVS</sequence>
<accession>A0A2N5X7X5</accession>
<feature type="domain" description="Carrier" evidence="1">
    <location>
        <begin position="2"/>
        <end position="79"/>
    </location>
</feature>
<protein>
    <submittedName>
        <fullName evidence="2">Phosphopantetheine-containing protein</fullName>
    </submittedName>
</protein>
<dbReference type="Gene3D" id="1.10.1200.10">
    <property type="entry name" value="ACP-like"/>
    <property type="match status" value="1"/>
</dbReference>
<dbReference type="RefSeq" id="WP_101516915.1">
    <property type="nucleotide sequence ID" value="NZ_PKUS01000001.1"/>
</dbReference>
<evidence type="ECO:0000313" key="2">
    <source>
        <dbReference type="EMBL" id="PLW70596.1"/>
    </source>
</evidence>
<keyword evidence="3" id="KW-1185">Reference proteome</keyword>
<dbReference type="InterPro" id="IPR036736">
    <property type="entry name" value="ACP-like_sf"/>
</dbReference>
<dbReference type="PROSITE" id="PS50075">
    <property type="entry name" value="CARRIER"/>
    <property type="match status" value="1"/>
</dbReference>
<dbReference type="AlphaFoldDB" id="A0A2N5X7X5"/>
<evidence type="ECO:0000313" key="3">
    <source>
        <dbReference type="Proteomes" id="UP000235005"/>
    </source>
</evidence>
<reference evidence="2 3" key="1">
    <citation type="submission" date="2018-01" db="EMBL/GenBank/DDBJ databases">
        <title>The draft genome sequence of Halioglobus lutimaris HF004.</title>
        <authorList>
            <person name="Du Z.-J."/>
            <person name="Shi M.-J."/>
        </authorList>
    </citation>
    <scope>NUCLEOTIDE SEQUENCE [LARGE SCALE GENOMIC DNA]</scope>
    <source>
        <strain evidence="2 3">HF004</strain>
    </source>
</reference>
<dbReference type="SUPFAM" id="SSF47336">
    <property type="entry name" value="ACP-like"/>
    <property type="match status" value="1"/>
</dbReference>
<evidence type="ECO:0000259" key="1">
    <source>
        <dbReference type="PROSITE" id="PS50075"/>
    </source>
</evidence>
<organism evidence="2 3">
    <name type="scientific">Pseudohalioglobus lutimaris</name>
    <dbReference type="NCBI Taxonomy" id="1737061"/>
    <lineage>
        <taxon>Bacteria</taxon>
        <taxon>Pseudomonadati</taxon>
        <taxon>Pseudomonadota</taxon>
        <taxon>Gammaproteobacteria</taxon>
        <taxon>Cellvibrionales</taxon>
        <taxon>Halieaceae</taxon>
        <taxon>Pseudohalioglobus</taxon>
    </lineage>
</organism>
<proteinExistence type="predicted"/>